<name>A0AAW0C9L5_9AGAR</name>
<dbReference type="EMBL" id="JAYKXP010000053">
    <property type="protein sequence ID" value="KAK7035360.1"/>
    <property type="molecule type" value="Genomic_DNA"/>
</dbReference>
<evidence type="ECO:0000256" key="1">
    <source>
        <dbReference type="ARBA" id="ARBA00004123"/>
    </source>
</evidence>
<dbReference type="Pfam" id="PF18723">
    <property type="entry name" value="HMUDK_hel"/>
    <property type="match status" value="1"/>
</dbReference>
<sequence>MSATRESTTRRNEHLDALDDDSALSSLSSSDDEGASTASTRLRKTISASTLTRKKKTKQGAKSTLSKVTVAGFKLHPTIAFDTFWYWCAERKAIDDRRRAGEPYPWTKDEHLREYYFCNSYRVLDRGCQFLVREVIEKGSQEPQEVVFRILLYDIFTKPETYELLQTQLGPLSWKTYNLEAYLEVLQEAHENGTTLYTGAFMKILSGPYPNYHNHLLVLEQMMDDDLVSRMQNAKDVGKLHEYLLSLPGMGPFTSYQLLLNLSYSKLFKFSANDYVVPCVGSSSGLVKLFGNSIKEARLVNRQIDIQIMRWMMETQDDHFRRLGIKPPRLGPQQLPLDLSDIEHSICEVDKYARLAHPKIRGEQNRTNLRRVYRLESARTLPPMALPKAWNKRTDTAQSVDLSSVSRALTCFGNNLVCTVEEIIKHRILDDGSNEFLVQWHGSGQKEDAWLAQQILEDTAGGPEALEAYRGKQFDISHIEDVRQGLDGREFLVFWVGFGPEDATWEPEESLLEDAPDAVQSFLNNGARRRRRNRR</sequence>
<dbReference type="Gene3D" id="2.40.50.40">
    <property type="match status" value="2"/>
</dbReference>
<gene>
    <name evidence="5" type="ORF">VNI00_011891</name>
</gene>
<evidence type="ECO:0000313" key="5">
    <source>
        <dbReference type="EMBL" id="KAK7035360.1"/>
    </source>
</evidence>
<feature type="domain" description="Chromo" evidence="4">
    <location>
        <begin position="418"/>
        <end position="473"/>
    </location>
</feature>
<dbReference type="PANTHER" id="PTHR22812">
    <property type="entry name" value="CHROMOBOX PROTEIN"/>
    <property type="match status" value="1"/>
</dbReference>
<dbReference type="InterPro" id="IPR023780">
    <property type="entry name" value="Chromo_domain"/>
</dbReference>
<feature type="region of interest" description="Disordered" evidence="3">
    <location>
        <begin position="1"/>
        <end position="40"/>
    </location>
</feature>
<feature type="domain" description="Chromo" evidence="4">
    <location>
        <begin position="474"/>
        <end position="534"/>
    </location>
</feature>
<keyword evidence="6" id="KW-1185">Reference proteome</keyword>
<protein>
    <recommendedName>
        <fullName evidence="4">Chromo domain-containing protein</fullName>
    </recommendedName>
</protein>
<organism evidence="5 6">
    <name type="scientific">Paramarasmius palmivorus</name>
    <dbReference type="NCBI Taxonomy" id="297713"/>
    <lineage>
        <taxon>Eukaryota</taxon>
        <taxon>Fungi</taxon>
        <taxon>Dikarya</taxon>
        <taxon>Basidiomycota</taxon>
        <taxon>Agaricomycotina</taxon>
        <taxon>Agaricomycetes</taxon>
        <taxon>Agaricomycetidae</taxon>
        <taxon>Agaricales</taxon>
        <taxon>Marasmiineae</taxon>
        <taxon>Marasmiaceae</taxon>
        <taxon>Paramarasmius</taxon>
    </lineage>
</organism>
<reference evidence="5 6" key="1">
    <citation type="submission" date="2024-01" db="EMBL/GenBank/DDBJ databases">
        <title>A draft genome for a cacao thread blight-causing isolate of Paramarasmius palmivorus.</title>
        <authorList>
            <person name="Baruah I.K."/>
            <person name="Bukari Y."/>
            <person name="Amoako-Attah I."/>
            <person name="Meinhardt L.W."/>
            <person name="Bailey B.A."/>
            <person name="Cohen S.P."/>
        </authorList>
    </citation>
    <scope>NUCLEOTIDE SEQUENCE [LARGE SCALE GENOMIC DNA]</scope>
    <source>
        <strain evidence="5 6">GH-12</strain>
    </source>
</reference>
<dbReference type="SUPFAM" id="SSF54160">
    <property type="entry name" value="Chromo domain-like"/>
    <property type="match status" value="2"/>
</dbReference>
<evidence type="ECO:0000256" key="3">
    <source>
        <dbReference type="SAM" id="MobiDB-lite"/>
    </source>
</evidence>
<dbReference type="InterPro" id="IPR051219">
    <property type="entry name" value="Heterochromatin_chromo-domain"/>
</dbReference>
<dbReference type="Proteomes" id="UP001383192">
    <property type="component" value="Unassembled WGS sequence"/>
</dbReference>
<dbReference type="GO" id="GO:0005634">
    <property type="term" value="C:nucleus"/>
    <property type="evidence" value="ECO:0007669"/>
    <property type="project" value="UniProtKB-SubCell"/>
</dbReference>
<evidence type="ECO:0000259" key="4">
    <source>
        <dbReference type="PROSITE" id="PS50013"/>
    </source>
</evidence>
<dbReference type="InterPro" id="IPR040684">
    <property type="entry name" value="HMUDK_hel"/>
</dbReference>
<feature type="compositionally biased region" description="Basic and acidic residues" evidence="3">
    <location>
        <begin position="7"/>
        <end position="17"/>
    </location>
</feature>
<dbReference type="PROSITE" id="PS50013">
    <property type="entry name" value="CHROMO_2"/>
    <property type="match status" value="2"/>
</dbReference>
<dbReference type="Pfam" id="PF00385">
    <property type="entry name" value="Chromo"/>
    <property type="match status" value="2"/>
</dbReference>
<dbReference type="InterPro" id="IPR016197">
    <property type="entry name" value="Chromo-like_dom_sf"/>
</dbReference>
<dbReference type="AlphaFoldDB" id="A0AAW0C9L5"/>
<dbReference type="GO" id="GO:0006338">
    <property type="term" value="P:chromatin remodeling"/>
    <property type="evidence" value="ECO:0007669"/>
    <property type="project" value="UniProtKB-ARBA"/>
</dbReference>
<dbReference type="CDD" id="cd00024">
    <property type="entry name" value="CD_CSD"/>
    <property type="match status" value="2"/>
</dbReference>
<comment type="caution">
    <text evidence="5">The sequence shown here is derived from an EMBL/GenBank/DDBJ whole genome shotgun (WGS) entry which is preliminary data.</text>
</comment>
<keyword evidence="2" id="KW-0539">Nucleus</keyword>
<comment type="subcellular location">
    <subcellularLocation>
        <location evidence="1">Nucleus</location>
    </subcellularLocation>
</comment>
<evidence type="ECO:0000313" key="6">
    <source>
        <dbReference type="Proteomes" id="UP001383192"/>
    </source>
</evidence>
<dbReference type="SMART" id="SM00298">
    <property type="entry name" value="CHROMO"/>
    <property type="match status" value="2"/>
</dbReference>
<dbReference type="InterPro" id="IPR000953">
    <property type="entry name" value="Chromo/chromo_shadow_dom"/>
</dbReference>
<accession>A0AAW0C9L5</accession>
<proteinExistence type="predicted"/>
<evidence type="ECO:0000256" key="2">
    <source>
        <dbReference type="ARBA" id="ARBA00023242"/>
    </source>
</evidence>